<accession>A0A8J7J2P5</accession>
<keyword evidence="9" id="KW-1185">Reference proteome</keyword>
<evidence type="ECO:0000259" key="7">
    <source>
        <dbReference type="Pfam" id="PF04357"/>
    </source>
</evidence>
<dbReference type="Pfam" id="PF04357">
    <property type="entry name" value="TamB"/>
    <property type="match status" value="1"/>
</dbReference>
<dbReference type="GO" id="GO:0005886">
    <property type="term" value="C:plasma membrane"/>
    <property type="evidence" value="ECO:0007669"/>
    <property type="project" value="InterPro"/>
</dbReference>
<name>A0A8J7J2P5_9CYAN</name>
<evidence type="ECO:0000256" key="4">
    <source>
        <dbReference type="ARBA" id="ARBA00023136"/>
    </source>
</evidence>
<dbReference type="PANTHER" id="PTHR34457">
    <property type="entry name" value="EMBRYO DEFECTIVE 2410"/>
    <property type="match status" value="1"/>
</dbReference>
<evidence type="ECO:0000256" key="3">
    <source>
        <dbReference type="ARBA" id="ARBA00022989"/>
    </source>
</evidence>
<dbReference type="GO" id="GO:0009306">
    <property type="term" value="P:protein secretion"/>
    <property type="evidence" value="ECO:0007669"/>
    <property type="project" value="InterPro"/>
</dbReference>
<evidence type="ECO:0000256" key="6">
    <source>
        <dbReference type="SAM" id="Phobius"/>
    </source>
</evidence>
<evidence type="ECO:0000256" key="5">
    <source>
        <dbReference type="SAM" id="MobiDB-lite"/>
    </source>
</evidence>
<dbReference type="PANTHER" id="PTHR34457:SF3">
    <property type="entry name" value="PROTEIN TIC236, CHLOROPLASTIC"/>
    <property type="match status" value="1"/>
</dbReference>
<comment type="subcellular location">
    <subcellularLocation>
        <location evidence="1">Membrane</location>
        <topology evidence="1">Single-pass membrane protein</topology>
    </subcellularLocation>
</comment>
<dbReference type="RefSeq" id="WP_194029571.1">
    <property type="nucleotide sequence ID" value="NZ_JADEWZ010000014.1"/>
</dbReference>
<dbReference type="Proteomes" id="UP000654482">
    <property type="component" value="Unassembled WGS sequence"/>
</dbReference>
<keyword evidence="2 6" id="KW-0812">Transmembrane</keyword>
<keyword evidence="3 6" id="KW-1133">Transmembrane helix</keyword>
<evidence type="ECO:0000313" key="9">
    <source>
        <dbReference type="Proteomes" id="UP000654482"/>
    </source>
</evidence>
<proteinExistence type="predicted"/>
<dbReference type="InterPro" id="IPR007452">
    <property type="entry name" value="TamB_C"/>
</dbReference>
<keyword evidence="4 6" id="KW-0472">Membrane</keyword>
<protein>
    <submittedName>
        <fullName evidence="8">Translocation/assembly module TamB domain-containing protein</fullName>
    </submittedName>
</protein>
<dbReference type="EMBL" id="JADEWZ010000014">
    <property type="protein sequence ID" value="MBE9116479.1"/>
    <property type="molecule type" value="Genomic_DNA"/>
</dbReference>
<sequence>MTQVPNPEREPESNGNNPERRRRRRRWLWASIAAIATLSGGLTVGWFVLKQQLAPRLTKILSNSIERPLNLGAAESLSLTSVRFGETEIPPTSTDPDWAKVEAVDVKFNLFKLLFDRTLELDITLIDPTVYIEEDADGEWIATRLDEPGEESPLTVDVQTIRAENASIDVVKRAENGTLKEPVELQVPRAVVRTFNDYELLEGEAKGTFEGGGKFDVNASVRPDTWDAKVSLATQDLNLPYLSRLVNIPVIVQSGTVGTNLEITLAGNPRETLPELQGVATLQNISAKLNQEAIKIQAEPDNTEIGKRSPFFFLNDLPVKLPPISKTNGRLRFQGKKVRIEDFITKLDRIDAAVGGVIDLESGYNLNATTESTTIKELLQTFDLKAPGVPLSGGFKVGLKVTGPLDKPLVAGNLIGTQPFDVDKVRFRDIQAKFAFSSATSIFALQDFQATPTGGGKVRGKGQIKLGKEGKPGTVALDFRTENVPGDAIASLYFKDELPFRIGPVNLQTQVFGPLNKIEDLQARVSTNKLLGSGNLTVNNIKLKDGRWRGNLFASNLPLNRVLPATSPLRSEVGTASARLDVSGRVNNFSLNTLTAQGNVSAGVAGGTVRANNLQLNNGRFTTQLQASDVQTASIAAKVLPPDLSLPALGALNGNLNLAGRLGGNTAGLPVQELQGDGSLAVAVAGGTVAARGIQVTGERWQADVAANNVQLNRFTAGRRLPPALAQAQQALGALSGNFNVSGSLNEISPKTLTARGTSRISVAGGTVNALVNLNRGNWQADIAAAGIQPQRLSRQIPPALQSPVSGNFNLRGTLDNLSPEAIVANGSGRINLAGGTVTARNLRLANGNLRATLNPSNIQLDRVSSLLDGRLGGSIDVTTNLANLTPEGIRATGEVNFSEGISLIDRPLTAAFNWNGNRLRIDRATATGLSASGYIDPNLTALRRGQIGLDLIKQVNLDVNAQNLNLPRLFEQGKDLITLPTNIATVVNQTDVAGRADFDGNIRGTLRAPQIQGTLALRNVVINDLALDPIVSGPVAFVPGEGGSLRLVGTDDKVALDLGADYKPNSFLLEIGEFAATGVRQGDIFAINARQFPLALAKKIAPSSLLPTRLASQPLSGQLSGNFNVNLNTLAASGTITVENPLLSRISGDRFTTSFQYANGAVAIEDAKFVQGETQYLLSGRIIPQGKDVLFDAELSIEEGQIQDILTTIQIFDITDFARLLQLPNYSNSGDLQTVGLNVANLPLITQLRRFSEIEALLEEQRRRRLEVSPLPPLAEAQGSVTGKIDISGSLSQGLDIDFDFAGDDWQWGTLEAERAIAQGTFQEGVLSIRPFKLELEDGGEVSFSGSIGGDTQSGQLQVVKLPIFLLQEFVPLPPDIGFTGFINANAVLGGSQENPQARGSLTVVDATLNTEKIESTQGSFSYNNARLNFSVDSVITADTEPLQIAGSFPYKAPLKKAMPPDSDAFQLALNLKDNGLSVLNILTRQQLIWEEGSGNVDLEIGGRYDQKNNELLDLQAQGLVNLQDAEISSLFLEDTLNDIDGVIRFDFDRLTVDSLTGTFGGGDITVVGSLPLTQPIPQENPLTATLNGLTVNLKGLYSGDVGGNIQLTGAALQPDIGGEVKLSDGRVLLAGLVIRRRFISNAESGEGNANTGSALGGILNRTEFNNLALSLGDDLRLEQPFLLNFGARGTISVNGSISEIKPSGIVELVNGQINLFTTQLRLRGGYDNVAIFQPEFGLNPRLDLRLVGTAVETTRTLSPTNPISSEISESLVNFGSVETIRVEAIVNGFALDLLKSLRVEPGTSSAQLVRSVIELTSSPPRSETQIIALLGGSFINAFSQEDSGLGLANLAGTALFGTLQNALANALGLSEFRIFPSAVTDPDSQTSTVGLAAELGYNITDDLGVSVTQFLTPQVPTQVNVRYRLNDYFLLRGSTNFSNDNRFQVEYRQRF</sequence>
<comment type="caution">
    <text evidence="8">The sequence shown here is derived from an EMBL/GenBank/DDBJ whole genome shotgun (WGS) entry which is preliminary data.</text>
</comment>
<evidence type="ECO:0000256" key="1">
    <source>
        <dbReference type="ARBA" id="ARBA00004167"/>
    </source>
</evidence>
<reference evidence="8" key="1">
    <citation type="submission" date="2020-10" db="EMBL/GenBank/DDBJ databases">
        <authorList>
            <person name="Castelo-Branco R."/>
            <person name="Eusebio N."/>
            <person name="Adriana R."/>
            <person name="Vieira A."/>
            <person name="Brugerolle De Fraissinette N."/>
            <person name="Rezende De Castro R."/>
            <person name="Schneider M.P."/>
            <person name="Vasconcelos V."/>
            <person name="Leao P.N."/>
        </authorList>
    </citation>
    <scope>NUCLEOTIDE SEQUENCE</scope>
    <source>
        <strain evidence="8">LEGE 07157</strain>
    </source>
</reference>
<organism evidence="8 9">
    <name type="scientific">Lusitaniella coriacea LEGE 07157</name>
    <dbReference type="NCBI Taxonomy" id="945747"/>
    <lineage>
        <taxon>Bacteria</taxon>
        <taxon>Bacillati</taxon>
        <taxon>Cyanobacteriota</taxon>
        <taxon>Cyanophyceae</taxon>
        <taxon>Spirulinales</taxon>
        <taxon>Lusitaniellaceae</taxon>
        <taxon>Lusitaniella</taxon>
    </lineage>
</organism>
<feature type="domain" description="Translocation and assembly module TamB C-terminal" evidence="7">
    <location>
        <begin position="1557"/>
        <end position="1953"/>
    </location>
</feature>
<dbReference type="InterPro" id="IPR053022">
    <property type="entry name" value="Chloroplast_translocon_comp"/>
</dbReference>
<evidence type="ECO:0000313" key="8">
    <source>
        <dbReference type="EMBL" id="MBE9116479.1"/>
    </source>
</evidence>
<feature type="transmembrane region" description="Helical" evidence="6">
    <location>
        <begin position="27"/>
        <end position="49"/>
    </location>
</feature>
<gene>
    <name evidence="8" type="ORF">IQ249_11265</name>
</gene>
<evidence type="ECO:0000256" key="2">
    <source>
        <dbReference type="ARBA" id="ARBA00022692"/>
    </source>
</evidence>
<feature type="region of interest" description="Disordered" evidence="5">
    <location>
        <begin position="1"/>
        <end position="20"/>
    </location>
</feature>